<feature type="compositionally biased region" description="Polar residues" evidence="1">
    <location>
        <begin position="279"/>
        <end position="300"/>
    </location>
</feature>
<feature type="region of interest" description="Disordered" evidence="1">
    <location>
        <begin position="187"/>
        <end position="213"/>
    </location>
</feature>
<feature type="region of interest" description="Disordered" evidence="1">
    <location>
        <begin position="273"/>
        <end position="343"/>
    </location>
</feature>
<dbReference type="AlphaFoldDB" id="A0AAV7U9N2"/>
<sequence>MILSIQLSTAGHPRTPYQIAKSVVKEVLQTLITVTEGLVELIKTFPSTLKINMAQKAARYSGDNSEGNKRTRIGKDKGDSTGAVRRPILTAAKLSRKNTTRTVKDSKNDDGITPPMEVRGNGKAQPTIISYLAAEAQEKYTEHTLLPPANSQSEIEVVPMGTNTEGAPIEICKPLRRVSQTDILDSGVGTKEKRDGSPIKGIGHSAQRSEISAERGAVGDLDDTTITTIITTTLSTEGWQYVSSKSMAGDKEIERSLKHTDWAKDGGDKFYSLTEESDIPSSEQDLNKTGSSMSSETGYKSPSKEPTVRQQQRHSRHTKKRTGPSKGIESSMFADSKTLKWDY</sequence>
<evidence type="ECO:0000256" key="1">
    <source>
        <dbReference type="SAM" id="MobiDB-lite"/>
    </source>
</evidence>
<dbReference type="EMBL" id="JANPWB010000005">
    <property type="protein sequence ID" value="KAJ1185622.1"/>
    <property type="molecule type" value="Genomic_DNA"/>
</dbReference>
<dbReference type="Proteomes" id="UP001066276">
    <property type="component" value="Chromosome 3_1"/>
</dbReference>
<name>A0AAV7U9N2_PLEWA</name>
<feature type="compositionally biased region" description="Basic and acidic residues" evidence="1">
    <location>
        <begin position="66"/>
        <end position="79"/>
    </location>
</feature>
<accession>A0AAV7U9N2</accession>
<protein>
    <submittedName>
        <fullName evidence="2">Uncharacterized protein</fullName>
    </submittedName>
</protein>
<feature type="compositionally biased region" description="Basic residues" evidence="1">
    <location>
        <begin position="311"/>
        <end position="323"/>
    </location>
</feature>
<keyword evidence="3" id="KW-1185">Reference proteome</keyword>
<comment type="caution">
    <text evidence="2">The sequence shown here is derived from an EMBL/GenBank/DDBJ whole genome shotgun (WGS) entry which is preliminary data.</text>
</comment>
<proteinExistence type="predicted"/>
<organism evidence="2 3">
    <name type="scientific">Pleurodeles waltl</name>
    <name type="common">Iberian ribbed newt</name>
    <dbReference type="NCBI Taxonomy" id="8319"/>
    <lineage>
        <taxon>Eukaryota</taxon>
        <taxon>Metazoa</taxon>
        <taxon>Chordata</taxon>
        <taxon>Craniata</taxon>
        <taxon>Vertebrata</taxon>
        <taxon>Euteleostomi</taxon>
        <taxon>Amphibia</taxon>
        <taxon>Batrachia</taxon>
        <taxon>Caudata</taxon>
        <taxon>Salamandroidea</taxon>
        <taxon>Salamandridae</taxon>
        <taxon>Pleurodelinae</taxon>
        <taxon>Pleurodeles</taxon>
    </lineage>
</organism>
<feature type="region of interest" description="Disordered" evidence="1">
    <location>
        <begin position="59"/>
        <end position="122"/>
    </location>
</feature>
<evidence type="ECO:0000313" key="3">
    <source>
        <dbReference type="Proteomes" id="UP001066276"/>
    </source>
</evidence>
<evidence type="ECO:0000313" key="2">
    <source>
        <dbReference type="EMBL" id="KAJ1185622.1"/>
    </source>
</evidence>
<reference evidence="2" key="1">
    <citation type="journal article" date="2022" name="bioRxiv">
        <title>Sequencing and chromosome-scale assembly of the giantPleurodeles waltlgenome.</title>
        <authorList>
            <person name="Brown T."/>
            <person name="Elewa A."/>
            <person name="Iarovenko S."/>
            <person name="Subramanian E."/>
            <person name="Araus A.J."/>
            <person name="Petzold A."/>
            <person name="Susuki M."/>
            <person name="Suzuki K.-i.T."/>
            <person name="Hayashi T."/>
            <person name="Toyoda A."/>
            <person name="Oliveira C."/>
            <person name="Osipova E."/>
            <person name="Leigh N.D."/>
            <person name="Simon A."/>
            <person name="Yun M.H."/>
        </authorList>
    </citation>
    <scope>NUCLEOTIDE SEQUENCE</scope>
    <source>
        <strain evidence="2">20211129_DDA</strain>
        <tissue evidence="2">Liver</tissue>
    </source>
</reference>
<gene>
    <name evidence="2" type="ORF">NDU88_002412</name>
</gene>